<keyword evidence="2" id="KW-0238">DNA-binding</keyword>
<evidence type="ECO:0000313" key="9">
    <source>
        <dbReference type="EMBL" id="SAL95279.1"/>
    </source>
</evidence>
<evidence type="ECO:0000256" key="5">
    <source>
        <dbReference type="ARBA" id="ARBA00023242"/>
    </source>
</evidence>
<dbReference type="EMBL" id="LT550270">
    <property type="protein sequence ID" value="SAL95279.1"/>
    <property type="molecule type" value="Genomic_DNA"/>
</dbReference>
<keyword evidence="10" id="KW-1185">Reference proteome</keyword>
<dbReference type="GO" id="GO:0045944">
    <property type="term" value="P:positive regulation of transcription by RNA polymerase II"/>
    <property type="evidence" value="ECO:0007669"/>
    <property type="project" value="TreeGrafter"/>
</dbReference>
<evidence type="ECO:0000256" key="2">
    <source>
        <dbReference type="ARBA" id="ARBA00023125"/>
    </source>
</evidence>
<dbReference type="STRING" id="4829.A0A163KPJ5"/>
<dbReference type="InterPro" id="IPR011598">
    <property type="entry name" value="bHLH_dom"/>
</dbReference>
<dbReference type="GO" id="GO:0003677">
    <property type="term" value="F:DNA binding"/>
    <property type="evidence" value="ECO:0007669"/>
    <property type="project" value="UniProtKB-KW"/>
</dbReference>
<accession>A0A163KPJ5</accession>
<dbReference type="Pfam" id="PF00010">
    <property type="entry name" value="HLH"/>
    <property type="match status" value="1"/>
</dbReference>
<dbReference type="Proteomes" id="UP000078561">
    <property type="component" value="Unassembled WGS sequence"/>
</dbReference>
<protein>
    <recommendedName>
        <fullName evidence="8">BHLH domain-containing protein</fullName>
    </recommendedName>
</protein>
<feature type="coiled-coil region" evidence="6">
    <location>
        <begin position="156"/>
        <end position="183"/>
    </location>
</feature>
<dbReference type="GO" id="GO:0046983">
    <property type="term" value="F:protein dimerization activity"/>
    <property type="evidence" value="ECO:0007669"/>
    <property type="project" value="InterPro"/>
</dbReference>
<keyword evidence="4" id="KW-0804">Transcription</keyword>
<gene>
    <name evidence="9" type="primary">ABSGL_00597.1 scaffold 832</name>
</gene>
<proteinExistence type="predicted"/>
<dbReference type="InParanoid" id="A0A163KPJ5"/>
<dbReference type="InterPro" id="IPR036638">
    <property type="entry name" value="HLH_DNA-bd_sf"/>
</dbReference>
<name>A0A163KPJ5_ABSGL</name>
<dbReference type="PANTHER" id="PTHR10328:SF3">
    <property type="entry name" value="PROTEIN MAX"/>
    <property type="match status" value="1"/>
</dbReference>
<evidence type="ECO:0000256" key="4">
    <source>
        <dbReference type="ARBA" id="ARBA00023163"/>
    </source>
</evidence>
<feature type="compositionally biased region" description="Acidic residues" evidence="7">
    <location>
        <begin position="200"/>
        <end position="211"/>
    </location>
</feature>
<keyword evidence="1" id="KW-0805">Transcription regulation</keyword>
<feature type="compositionally biased region" description="Basic and acidic residues" evidence="7">
    <location>
        <begin position="98"/>
        <end position="111"/>
    </location>
</feature>
<keyword evidence="3" id="KW-0010">Activator</keyword>
<sequence length="337" mass="38540">MSTQTSQLCGFMDPAYYQHQQQQQNFQVSPQQIQHLRHLQQQAALHHQQAGYPQQSQQHAMAMPQYHPHPQQQQQHHHPVPTYEQTTTLDSSEQPSSPEEKTQNKAARRAEHNAIERARREHLNTKFQQLAHSLPNLQNDRRPSKGTIIERTLEFVKHTVQKEERYKNEIKELSRANRHLMRQVTSRSSLLAGGSISSVGDEEEEDDDDGFDVLDYDVEDSMDAITTTDDTLSRKSSCSSFAVHSMSSMPTTTVGGSSATTSPSLDYHPPSMMNHQWGDHAVPTAQQPSYHHHYQDPDMYLQDHGYLLTTASLDPAKQPMAMMNNNMHIKYESSFRC</sequence>
<keyword evidence="6" id="KW-0175">Coiled coil</keyword>
<feature type="region of interest" description="Disordered" evidence="7">
    <location>
        <begin position="184"/>
        <end position="211"/>
    </location>
</feature>
<dbReference type="GO" id="GO:0090575">
    <property type="term" value="C:RNA polymerase II transcription regulator complex"/>
    <property type="evidence" value="ECO:0007669"/>
    <property type="project" value="TreeGrafter"/>
</dbReference>
<feature type="compositionally biased region" description="Polar residues" evidence="7">
    <location>
        <begin position="83"/>
        <end position="97"/>
    </location>
</feature>
<feature type="compositionally biased region" description="Low complexity" evidence="7">
    <location>
        <begin position="41"/>
        <end position="50"/>
    </location>
</feature>
<dbReference type="PROSITE" id="PS50888">
    <property type="entry name" value="BHLH"/>
    <property type="match status" value="1"/>
</dbReference>
<feature type="domain" description="BHLH" evidence="8">
    <location>
        <begin position="107"/>
        <end position="159"/>
    </location>
</feature>
<feature type="region of interest" description="Disordered" evidence="7">
    <location>
        <begin position="41"/>
        <end position="111"/>
    </location>
</feature>
<evidence type="ECO:0000256" key="7">
    <source>
        <dbReference type="SAM" id="MobiDB-lite"/>
    </source>
</evidence>
<dbReference type="OrthoDB" id="8964853at2759"/>
<evidence type="ECO:0000256" key="3">
    <source>
        <dbReference type="ARBA" id="ARBA00023159"/>
    </source>
</evidence>
<dbReference type="Gene3D" id="4.10.280.10">
    <property type="entry name" value="Helix-loop-helix DNA-binding domain"/>
    <property type="match status" value="1"/>
</dbReference>
<dbReference type="PANTHER" id="PTHR10328">
    <property type="entry name" value="PROTEIN MAX MYC-ASSOCIATED FACTOR X"/>
    <property type="match status" value="1"/>
</dbReference>
<dbReference type="AlphaFoldDB" id="A0A163KPJ5"/>
<reference evidence="9" key="1">
    <citation type="submission" date="2016-04" db="EMBL/GenBank/DDBJ databases">
        <authorList>
            <person name="Evans L.H."/>
            <person name="Alamgir A."/>
            <person name="Owens N."/>
            <person name="Weber N.D."/>
            <person name="Virtaneva K."/>
            <person name="Barbian K."/>
            <person name="Babar A."/>
            <person name="Rosenke K."/>
        </authorList>
    </citation>
    <scope>NUCLEOTIDE SEQUENCE [LARGE SCALE GENOMIC DNA]</scope>
    <source>
        <strain evidence="9">CBS 101.48</strain>
    </source>
</reference>
<dbReference type="GO" id="GO:0003700">
    <property type="term" value="F:DNA-binding transcription factor activity"/>
    <property type="evidence" value="ECO:0007669"/>
    <property type="project" value="TreeGrafter"/>
</dbReference>
<evidence type="ECO:0000313" key="10">
    <source>
        <dbReference type="Proteomes" id="UP000078561"/>
    </source>
</evidence>
<evidence type="ECO:0000259" key="8">
    <source>
        <dbReference type="PROSITE" id="PS50888"/>
    </source>
</evidence>
<evidence type="ECO:0000256" key="6">
    <source>
        <dbReference type="SAM" id="Coils"/>
    </source>
</evidence>
<keyword evidence="5" id="KW-0539">Nucleus</keyword>
<dbReference type="SUPFAM" id="SSF47459">
    <property type="entry name" value="HLH, helix-loop-helix DNA-binding domain"/>
    <property type="match status" value="1"/>
</dbReference>
<evidence type="ECO:0000256" key="1">
    <source>
        <dbReference type="ARBA" id="ARBA00023015"/>
    </source>
</evidence>
<organism evidence="9">
    <name type="scientific">Absidia glauca</name>
    <name type="common">Pin mould</name>
    <dbReference type="NCBI Taxonomy" id="4829"/>
    <lineage>
        <taxon>Eukaryota</taxon>
        <taxon>Fungi</taxon>
        <taxon>Fungi incertae sedis</taxon>
        <taxon>Mucoromycota</taxon>
        <taxon>Mucoromycotina</taxon>
        <taxon>Mucoromycetes</taxon>
        <taxon>Mucorales</taxon>
        <taxon>Cunninghamellaceae</taxon>
        <taxon>Absidia</taxon>
    </lineage>
</organism>
<feature type="compositionally biased region" description="Low complexity" evidence="7">
    <location>
        <begin position="64"/>
        <end position="74"/>
    </location>
</feature>
<dbReference type="SMART" id="SM00353">
    <property type="entry name" value="HLH"/>
    <property type="match status" value="1"/>
</dbReference>